<dbReference type="GO" id="GO:0044772">
    <property type="term" value="P:mitotic cell cycle phase transition"/>
    <property type="evidence" value="ECO:0007669"/>
    <property type="project" value="InterPro"/>
</dbReference>
<feature type="domain" description="Cyclin-like" evidence="7">
    <location>
        <begin position="206"/>
        <end position="294"/>
    </location>
</feature>
<feature type="domain" description="Cyclin-like" evidence="7">
    <location>
        <begin position="107"/>
        <end position="193"/>
    </location>
</feature>
<dbReference type="SMR" id="A0A3L6DEQ8"/>
<dbReference type="SMART" id="SM01332">
    <property type="entry name" value="Cyclin_C"/>
    <property type="match status" value="1"/>
</dbReference>
<protein>
    <submittedName>
        <fullName evidence="9">Cyclin-A3-4</fullName>
    </submittedName>
</protein>
<evidence type="ECO:0000256" key="3">
    <source>
        <dbReference type="ARBA" id="ARBA00023127"/>
    </source>
</evidence>
<evidence type="ECO:0000256" key="6">
    <source>
        <dbReference type="SAM" id="MobiDB-lite"/>
    </source>
</evidence>
<evidence type="ECO:0000256" key="4">
    <source>
        <dbReference type="ARBA" id="ARBA00023306"/>
    </source>
</evidence>
<dbReference type="GO" id="GO:0051301">
    <property type="term" value="P:cell division"/>
    <property type="evidence" value="ECO:0007669"/>
    <property type="project" value="UniProtKB-KW"/>
</dbReference>
<evidence type="ECO:0000259" key="7">
    <source>
        <dbReference type="SMART" id="SM00385"/>
    </source>
</evidence>
<evidence type="ECO:0000256" key="5">
    <source>
        <dbReference type="RuleBase" id="RU000383"/>
    </source>
</evidence>
<evidence type="ECO:0000313" key="9">
    <source>
        <dbReference type="EMBL" id="PWZ06637.1"/>
    </source>
</evidence>
<feature type="compositionally biased region" description="Polar residues" evidence="6">
    <location>
        <begin position="1"/>
        <end position="14"/>
    </location>
</feature>
<dbReference type="InterPro" id="IPR036915">
    <property type="entry name" value="Cyclin-like_sf"/>
</dbReference>
<feature type="region of interest" description="Disordered" evidence="6">
    <location>
        <begin position="1"/>
        <end position="45"/>
    </location>
</feature>
<dbReference type="PANTHER" id="PTHR10177">
    <property type="entry name" value="CYCLINS"/>
    <property type="match status" value="1"/>
</dbReference>
<dbReference type="Pfam" id="PF02984">
    <property type="entry name" value="Cyclin_C"/>
    <property type="match status" value="1"/>
</dbReference>
<dbReference type="Proteomes" id="UP000251960">
    <property type="component" value="Chromosome 9"/>
</dbReference>
<evidence type="ECO:0000256" key="1">
    <source>
        <dbReference type="ARBA" id="ARBA00006955"/>
    </source>
</evidence>
<dbReference type="InterPro" id="IPR013763">
    <property type="entry name" value="Cyclin-like_dom"/>
</dbReference>
<dbReference type="Pfam" id="PF00134">
    <property type="entry name" value="Cyclin_N"/>
    <property type="match status" value="1"/>
</dbReference>
<dbReference type="InterPro" id="IPR048258">
    <property type="entry name" value="Cyclins_cyclin-box"/>
</dbReference>
<dbReference type="AlphaFoldDB" id="A0A3L6DEQ8"/>
<dbReference type="InterPro" id="IPR006671">
    <property type="entry name" value="Cyclin_N"/>
</dbReference>
<comment type="caution">
    <text evidence="9">The sequence shown here is derived from an EMBL/GenBank/DDBJ whole genome shotgun (WGS) entry which is preliminary data.</text>
</comment>
<dbReference type="SMART" id="SM00385">
    <property type="entry name" value="CYCLIN"/>
    <property type="match status" value="2"/>
</dbReference>
<sequence length="338" mass="38299">MAELATSSGANMNHDSAPRPSKPRTRSAARIEAEAEEARKRRESGDAARWLLDTRPPYPEAAVAPYVGDIDRYLRSLEVEPLRRPSPGYFQDIQKDICPKMRAVVVDWLVVLAEEFELHAETLHLAVSYVDRFLTMNVVARDKLQLLAVTALLVAAKYEEIESAEMKVNIYINSMDNTYTKQQVVKMEADLLKSLNFQIGGPTVTTFLRQFIASCRGGNSTSREKLEFVCSYLADLSLLDYDCISYLPSVVAAACLFVARFTIHPKTRPWNLTLEQNTGYKVFDLQKSIYVIHELQLTIRCPDQEATRKKYKDTKFGCVSTMVSPREIPTSFPEDCHK</sequence>
<evidence type="ECO:0000313" key="10">
    <source>
        <dbReference type="Proteomes" id="UP000251960"/>
    </source>
</evidence>
<dbReference type="InterPro" id="IPR046965">
    <property type="entry name" value="Cyclin_A/B-like"/>
</dbReference>
<dbReference type="PIRSF" id="PIRSF001771">
    <property type="entry name" value="Cyclin_A_B_D_E"/>
    <property type="match status" value="1"/>
</dbReference>
<dbReference type="InterPro" id="IPR004367">
    <property type="entry name" value="Cyclin_C-dom"/>
</dbReference>
<dbReference type="SUPFAM" id="SSF47954">
    <property type="entry name" value="Cyclin-like"/>
    <property type="match status" value="2"/>
</dbReference>
<proteinExistence type="inferred from homology"/>
<keyword evidence="3 5" id="KW-0195">Cyclin</keyword>
<name>A0A3L6DEQ8_MAIZE</name>
<gene>
    <name evidence="9" type="primary">CYCA3-4</name>
    <name evidence="9" type="ORF">Zm00014a_016333</name>
</gene>
<dbReference type="FunFam" id="1.10.472.10:FF:000013">
    <property type="entry name" value="Cyclin A1"/>
    <property type="match status" value="1"/>
</dbReference>
<dbReference type="GO" id="GO:0016538">
    <property type="term" value="F:cyclin-dependent protein serine/threonine kinase regulator activity"/>
    <property type="evidence" value="ECO:0007669"/>
    <property type="project" value="InterPro"/>
</dbReference>
<organism evidence="9 10">
    <name type="scientific">Zea mays</name>
    <name type="common">Maize</name>
    <dbReference type="NCBI Taxonomy" id="4577"/>
    <lineage>
        <taxon>Eukaryota</taxon>
        <taxon>Viridiplantae</taxon>
        <taxon>Streptophyta</taxon>
        <taxon>Embryophyta</taxon>
        <taxon>Tracheophyta</taxon>
        <taxon>Spermatophyta</taxon>
        <taxon>Magnoliopsida</taxon>
        <taxon>Liliopsida</taxon>
        <taxon>Poales</taxon>
        <taxon>Poaceae</taxon>
        <taxon>PACMAD clade</taxon>
        <taxon>Panicoideae</taxon>
        <taxon>Andropogonodae</taxon>
        <taxon>Andropogoneae</taxon>
        <taxon>Tripsacinae</taxon>
        <taxon>Zea</taxon>
    </lineage>
</organism>
<feature type="compositionally biased region" description="Basic and acidic residues" evidence="6">
    <location>
        <begin position="29"/>
        <end position="45"/>
    </location>
</feature>
<accession>A0A3L6DEQ8</accession>
<dbReference type="PROSITE" id="PS00292">
    <property type="entry name" value="CYCLINS"/>
    <property type="match status" value="1"/>
</dbReference>
<dbReference type="FunFam" id="1.10.472.10:FF:000167">
    <property type="entry name" value="Mitotic cyclin 6"/>
    <property type="match status" value="1"/>
</dbReference>
<dbReference type="Gene3D" id="1.10.472.10">
    <property type="entry name" value="Cyclin-like"/>
    <property type="match status" value="2"/>
</dbReference>
<dbReference type="InterPro" id="IPR039361">
    <property type="entry name" value="Cyclin"/>
</dbReference>
<feature type="domain" description="Cyclin C-terminal" evidence="8">
    <location>
        <begin position="202"/>
        <end position="325"/>
    </location>
</feature>
<keyword evidence="4" id="KW-0131">Cell cycle</keyword>
<evidence type="ECO:0000259" key="8">
    <source>
        <dbReference type="SMART" id="SM01332"/>
    </source>
</evidence>
<reference evidence="9 10" key="1">
    <citation type="journal article" date="2018" name="Nat. Genet.">
        <title>Extensive intraspecific gene order and gene structural variations between Mo17 and other maize genomes.</title>
        <authorList>
            <person name="Sun S."/>
            <person name="Zhou Y."/>
            <person name="Chen J."/>
            <person name="Shi J."/>
            <person name="Zhao H."/>
            <person name="Zhao H."/>
            <person name="Song W."/>
            <person name="Zhang M."/>
            <person name="Cui Y."/>
            <person name="Dong X."/>
            <person name="Liu H."/>
            <person name="Ma X."/>
            <person name="Jiao Y."/>
            <person name="Wang B."/>
            <person name="Wei X."/>
            <person name="Stein J.C."/>
            <person name="Glaubitz J.C."/>
            <person name="Lu F."/>
            <person name="Yu G."/>
            <person name="Liang C."/>
            <person name="Fengler K."/>
            <person name="Li B."/>
            <person name="Rafalski A."/>
            <person name="Schnable P.S."/>
            <person name="Ware D.H."/>
            <person name="Buckler E.S."/>
            <person name="Lai J."/>
        </authorList>
    </citation>
    <scope>NUCLEOTIDE SEQUENCE [LARGE SCALE GENOMIC DNA]</scope>
    <source>
        <strain evidence="10">cv. Missouri 17</strain>
        <tissue evidence="9">Seedling</tissue>
    </source>
</reference>
<comment type="similarity">
    <text evidence="1">Belongs to the cyclin family. Cyclin AB subfamily.</text>
</comment>
<keyword evidence="2" id="KW-0132">Cell division</keyword>
<dbReference type="EMBL" id="NCVQ01000010">
    <property type="protein sequence ID" value="PWZ06637.1"/>
    <property type="molecule type" value="Genomic_DNA"/>
</dbReference>
<evidence type="ECO:0000256" key="2">
    <source>
        <dbReference type="ARBA" id="ARBA00022618"/>
    </source>
</evidence>
<dbReference type="ExpressionAtlas" id="A0A3L6DEQ8">
    <property type="expression patterns" value="baseline and differential"/>
</dbReference>